<gene>
    <name evidence="4" type="ORF">N657DRAFT_636573</name>
</gene>
<evidence type="ECO:0000256" key="1">
    <source>
        <dbReference type="ARBA" id="ARBA00005701"/>
    </source>
</evidence>
<dbReference type="AlphaFoldDB" id="A0AAN6Z0C9"/>
<evidence type="ECO:0000256" key="2">
    <source>
        <dbReference type="ARBA" id="ARBA00022170"/>
    </source>
</evidence>
<sequence>MPRLLRPLLRLTLGRPSRTLTTTARQSSSFLDSSPAPPRLPADQQAEFERLQRAAEAALSTHTSIPNIPPPPPLATSRHVTTPSSSSTPNTTNTTTTTTTQSSFTETGAAAASQLSISAGSLSAGIRQGAPPEFEGDRNPKTGEIGGPKNEPLRWGSAGDWSYNGRATDF</sequence>
<dbReference type="GO" id="GO:0005739">
    <property type="term" value="C:mitochondrion"/>
    <property type="evidence" value="ECO:0007669"/>
    <property type="project" value="TreeGrafter"/>
</dbReference>
<dbReference type="Pfam" id="PF07896">
    <property type="entry name" value="DUF1674"/>
    <property type="match status" value="1"/>
</dbReference>
<feature type="region of interest" description="Disordered" evidence="3">
    <location>
        <begin position="16"/>
        <end position="43"/>
    </location>
</feature>
<organism evidence="4 5">
    <name type="scientific">Parathielavia appendiculata</name>
    <dbReference type="NCBI Taxonomy" id="2587402"/>
    <lineage>
        <taxon>Eukaryota</taxon>
        <taxon>Fungi</taxon>
        <taxon>Dikarya</taxon>
        <taxon>Ascomycota</taxon>
        <taxon>Pezizomycotina</taxon>
        <taxon>Sordariomycetes</taxon>
        <taxon>Sordariomycetidae</taxon>
        <taxon>Sordariales</taxon>
        <taxon>Chaetomiaceae</taxon>
        <taxon>Parathielavia</taxon>
    </lineage>
</organism>
<dbReference type="Proteomes" id="UP001302602">
    <property type="component" value="Unassembled WGS sequence"/>
</dbReference>
<dbReference type="RefSeq" id="XP_062644093.1">
    <property type="nucleotide sequence ID" value="XM_062791438.1"/>
</dbReference>
<reference evidence="4" key="1">
    <citation type="journal article" date="2023" name="Mol. Phylogenet. Evol.">
        <title>Genome-scale phylogeny and comparative genomics of the fungal order Sordariales.</title>
        <authorList>
            <person name="Hensen N."/>
            <person name="Bonometti L."/>
            <person name="Westerberg I."/>
            <person name="Brannstrom I.O."/>
            <person name="Guillou S."/>
            <person name="Cros-Aarteil S."/>
            <person name="Calhoun S."/>
            <person name="Haridas S."/>
            <person name="Kuo A."/>
            <person name="Mondo S."/>
            <person name="Pangilinan J."/>
            <person name="Riley R."/>
            <person name="LaButti K."/>
            <person name="Andreopoulos B."/>
            <person name="Lipzen A."/>
            <person name="Chen C."/>
            <person name="Yan M."/>
            <person name="Daum C."/>
            <person name="Ng V."/>
            <person name="Clum A."/>
            <person name="Steindorff A."/>
            <person name="Ohm R.A."/>
            <person name="Martin F."/>
            <person name="Silar P."/>
            <person name="Natvig D.O."/>
            <person name="Lalanne C."/>
            <person name="Gautier V."/>
            <person name="Ament-Velasquez S.L."/>
            <person name="Kruys A."/>
            <person name="Hutchinson M.I."/>
            <person name="Powell A.J."/>
            <person name="Barry K."/>
            <person name="Miller A.N."/>
            <person name="Grigoriev I.V."/>
            <person name="Debuchy R."/>
            <person name="Gladieux P."/>
            <person name="Hiltunen Thoren M."/>
            <person name="Johannesson H."/>
        </authorList>
    </citation>
    <scope>NUCLEOTIDE SEQUENCE</scope>
    <source>
        <strain evidence="4">CBS 731.68</strain>
    </source>
</reference>
<evidence type="ECO:0000313" key="5">
    <source>
        <dbReference type="Proteomes" id="UP001302602"/>
    </source>
</evidence>
<comment type="caution">
    <text evidence="4">The sequence shown here is derived from an EMBL/GenBank/DDBJ whole genome shotgun (WGS) entry which is preliminary data.</text>
</comment>
<accession>A0AAN6Z0C9</accession>
<dbReference type="EMBL" id="MU853239">
    <property type="protein sequence ID" value="KAK4120322.1"/>
    <property type="molecule type" value="Genomic_DNA"/>
</dbReference>
<keyword evidence="5" id="KW-1185">Reference proteome</keyword>
<protein>
    <recommendedName>
        <fullName evidence="2">Succinate dehydrogenase assembly factor 4, mitochondrial</fullName>
    </recommendedName>
</protein>
<evidence type="ECO:0000313" key="4">
    <source>
        <dbReference type="EMBL" id="KAK4120322.1"/>
    </source>
</evidence>
<dbReference type="GeneID" id="87828207"/>
<dbReference type="InterPro" id="IPR012875">
    <property type="entry name" value="SDHF4"/>
</dbReference>
<dbReference type="PANTHER" id="PTHR28524">
    <property type="entry name" value="SUCCINATE DEHYDROGENASE ASSEMBLY FACTOR 4, MITOCHONDRIAL"/>
    <property type="match status" value="1"/>
</dbReference>
<evidence type="ECO:0000256" key="3">
    <source>
        <dbReference type="SAM" id="MobiDB-lite"/>
    </source>
</evidence>
<dbReference type="GO" id="GO:0034553">
    <property type="term" value="P:mitochondrial respiratory chain complex II assembly"/>
    <property type="evidence" value="ECO:0007669"/>
    <property type="project" value="TreeGrafter"/>
</dbReference>
<feature type="region of interest" description="Disordered" evidence="3">
    <location>
        <begin position="55"/>
        <end position="108"/>
    </location>
</feature>
<proteinExistence type="inferred from homology"/>
<dbReference type="PANTHER" id="PTHR28524:SF3">
    <property type="entry name" value="SUCCINATE DEHYDROGENASE ASSEMBLY FACTOR 4, MITOCHONDRIAL"/>
    <property type="match status" value="1"/>
</dbReference>
<name>A0AAN6Z0C9_9PEZI</name>
<feature type="compositionally biased region" description="Low complexity" evidence="3">
    <location>
        <begin position="81"/>
        <end position="107"/>
    </location>
</feature>
<feature type="region of interest" description="Disordered" evidence="3">
    <location>
        <begin position="122"/>
        <end position="170"/>
    </location>
</feature>
<comment type="similarity">
    <text evidence="1">Belongs to the SDHAF4 family.</text>
</comment>
<reference evidence="4" key="2">
    <citation type="submission" date="2023-05" db="EMBL/GenBank/DDBJ databases">
        <authorList>
            <consortium name="Lawrence Berkeley National Laboratory"/>
            <person name="Steindorff A."/>
            <person name="Hensen N."/>
            <person name="Bonometti L."/>
            <person name="Westerberg I."/>
            <person name="Brannstrom I.O."/>
            <person name="Guillou S."/>
            <person name="Cros-Aarteil S."/>
            <person name="Calhoun S."/>
            <person name="Haridas S."/>
            <person name="Kuo A."/>
            <person name="Mondo S."/>
            <person name="Pangilinan J."/>
            <person name="Riley R."/>
            <person name="Labutti K."/>
            <person name="Andreopoulos B."/>
            <person name="Lipzen A."/>
            <person name="Chen C."/>
            <person name="Yanf M."/>
            <person name="Daum C."/>
            <person name="Ng V."/>
            <person name="Clum A."/>
            <person name="Ohm R."/>
            <person name="Martin F."/>
            <person name="Silar P."/>
            <person name="Natvig D."/>
            <person name="Lalanne C."/>
            <person name="Gautier V."/>
            <person name="Ament-Velasquez S.L."/>
            <person name="Kruys A."/>
            <person name="Hutchinson M.I."/>
            <person name="Powell A.J."/>
            <person name="Barry K."/>
            <person name="Miller A.N."/>
            <person name="Grigoriev I.V."/>
            <person name="Debuchy R."/>
            <person name="Gladieux P."/>
            <person name="Thoren M.H."/>
            <person name="Johannesson H."/>
        </authorList>
    </citation>
    <scope>NUCLEOTIDE SEQUENCE</scope>
    <source>
        <strain evidence="4">CBS 731.68</strain>
    </source>
</reference>